<dbReference type="PANTHER" id="PTHR42748:SF31">
    <property type="entry name" value="NMRA-LIKE DOMAIN-CONTAINING PROTEIN-RELATED"/>
    <property type="match status" value="1"/>
</dbReference>
<protein>
    <recommendedName>
        <fullName evidence="3">NmrA-like domain-containing protein</fullName>
    </recommendedName>
</protein>
<comment type="caution">
    <text evidence="4">The sequence shown here is derived from an EMBL/GenBank/DDBJ whole genome shotgun (WGS) entry which is preliminary data.</text>
</comment>
<dbReference type="InterPro" id="IPR036291">
    <property type="entry name" value="NAD(P)-bd_dom_sf"/>
</dbReference>
<evidence type="ECO:0000313" key="5">
    <source>
        <dbReference type="Proteomes" id="UP000215289"/>
    </source>
</evidence>
<keyword evidence="2" id="KW-0521">NADP</keyword>
<dbReference type="AlphaFoldDB" id="A0A229YHI8"/>
<dbReference type="InterPro" id="IPR051164">
    <property type="entry name" value="NmrA-like_oxidored"/>
</dbReference>
<dbReference type="GO" id="GO:0005634">
    <property type="term" value="C:nucleus"/>
    <property type="evidence" value="ECO:0007669"/>
    <property type="project" value="TreeGrafter"/>
</dbReference>
<sequence length="493" mass="52765">MDFDTKVFVVFGATGIQGGSVAKAILDDSIVAKQFRVRAISRDPAKPAATALAQQGAEVIKADMEDKGSLRMAMKDAHAVFAVTNLWETILAETRQGKNVADIAKELGVKHLIWSSLPNISQSIIICLWIQTGQAYTKNTNQWITLSGLYTATSSSDLFGVYISCAPYHVNTIFNAYLDNAKLVTTTTTQVCTTSIINPYSSAITIRHYFQCCYVICAYGFKLGCIISFKSAHHMQLSLYQPIIKPNANAISLIHNQYRHFLLCIIRLNAQATTTAIEVLTGSSGQSEPYTTSTIFSTHTATITACPSTVTNCPSSAKTTFITTETVLISTTICPITGSPFATGTANPENPFLSVSPVFSTRTATLTSCPSGVSDCPATEVVTQVTTETLLVGESMYTLPAATSTYSFQTLSPFSRPSPASGMSENAIPTSAEYHDSTAIISKTTLSSSSTPLPSTTQAAAPLFTGVGSFSHCTNWIQVLVSFAMAGLVLFCF</sequence>
<dbReference type="Pfam" id="PF05368">
    <property type="entry name" value="NmrA"/>
    <property type="match status" value="1"/>
</dbReference>
<organism evidence="4 5">
    <name type="scientific">Aspergillus turcosus</name>
    <dbReference type="NCBI Taxonomy" id="1245748"/>
    <lineage>
        <taxon>Eukaryota</taxon>
        <taxon>Fungi</taxon>
        <taxon>Dikarya</taxon>
        <taxon>Ascomycota</taxon>
        <taxon>Pezizomycotina</taxon>
        <taxon>Eurotiomycetes</taxon>
        <taxon>Eurotiomycetidae</taxon>
        <taxon>Eurotiales</taxon>
        <taxon>Aspergillaceae</taxon>
        <taxon>Aspergillus</taxon>
        <taxon>Aspergillus subgen. Fumigati</taxon>
    </lineage>
</organism>
<dbReference type="Proteomes" id="UP000215289">
    <property type="component" value="Unassembled WGS sequence"/>
</dbReference>
<name>A0A229YHI8_9EURO</name>
<feature type="domain" description="NmrA-like" evidence="3">
    <location>
        <begin position="5"/>
        <end position="120"/>
    </location>
</feature>
<comment type="similarity">
    <text evidence="1">Belongs to the NmrA-type oxidoreductase family.</text>
</comment>
<dbReference type="InterPro" id="IPR008030">
    <property type="entry name" value="NmrA-like"/>
</dbReference>
<dbReference type="PANTHER" id="PTHR42748">
    <property type="entry name" value="NITROGEN METABOLITE REPRESSION PROTEIN NMRA FAMILY MEMBER"/>
    <property type="match status" value="1"/>
</dbReference>
<evidence type="ECO:0000256" key="2">
    <source>
        <dbReference type="ARBA" id="ARBA00022857"/>
    </source>
</evidence>
<dbReference type="SUPFAM" id="SSF51735">
    <property type="entry name" value="NAD(P)-binding Rossmann-fold domains"/>
    <property type="match status" value="1"/>
</dbReference>
<evidence type="ECO:0000259" key="3">
    <source>
        <dbReference type="Pfam" id="PF05368"/>
    </source>
</evidence>
<evidence type="ECO:0000256" key="1">
    <source>
        <dbReference type="ARBA" id="ARBA00006328"/>
    </source>
</evidence>
<proteinExistence type="inferred from homology"/>
<evidence type="ECO:0000313" key="4">
    <source>
        <dbReference type="EMBL" id="RLL98419.1"/>
    </source>
</evidence>
<reference evidence="4 5" key="1">
    <citation type="submission" date="2018-08" db="EMBL/GenBank/DDBJ databases">
        <title>Draft genome sequences of two Aspergillus turcosus clinical strains isolated from bronchoalveolar lavage fluid: one azole-susceptible and the other azole-resistant.</title>
        <authorList>
            <person name="Parent-Michaud M."/>
            <person name="Dufresne P.J."/>
            <person name="Fournier E."/>
            <person name="Martineau C."/>
            <person name="Moreira S."/>
            <person name="Perkins V."/>
            <person name="De Repentigny L."/>
            <person name="Dufresne S.F."/>
        </authorList>
    </citation>
    <scope>NUCLEOTIDE SEQUENCE [LARGE SCALE GENOMIC DNA]</scope>
    <source>
        <strain evidence="4">HMR AF 1038</strain>
    </source>
</reference>
<accession>A0A229YHI8</accession>
<dbReference type="OrthoDB" id="300709at2759"/>
<gene>
    <name evidence="4" type="ORF">CFD26_107220</name>
</gene>
<dbReference type="STRING" id="1245748.A0A229YHI8"/>
<dbReference type="Gene3D" id="3.40.50.720">
    <property type="entry name" value="NAD(P)-binding Rossmann-like Domain"/>
    <property type="match status" value="1"/>
</dbReference>
<keyword evidence="5" id="KW-1185">Reference proteome</keyword>
<dbReference type="EMBL" id="NIDN02000053">
    <property type="protein sequence ID" value="RLL98419.1"/>
    <property type="molecule type" value="Genomic_DNA"/>
</dbReference>